<accession>A0A4R5CIG6</accession>
<keyword evidence="1" id="KW-1133">Transmembrane helix</keyword>
<dbReference type="PANTHER" id="PTHR34211:SF3">
    <property type="entry name" value="CALCINEURIN-LIKE METALLO-PHOSPHOESTERASE SUPERFAMILY PROTEIN"/>
    <property type="match status" value="1"/>
</dbReference>
<dbReference type="Proteomes" id="UP000294739">
    <property type="component" value="Unassembled WGS sequence"/>
</dbReference>
<feature type="transmembrane region" description="Helical" evidence="1">
    <location>
        <begin position="367"/>
        <end position="384"/>
    </location>
</feature>
<feature type="transmembrane region" description="Helical" evidence="1">
    <location>
        <begin position="24"/>
        <end position="43"/>
    </location>
</feature>
<proteinExistence type="predicted"/>
<keyword evidence="1" id="KW-0812">Transmembrane</keyword>
<dbReference type="OrthoDB" id="500534at2"/>
<comment type="caution">
    <text evidence="2">The sequence shown here is derived from an EMBL/GenBank/DDBJ whole genome shotgun (WGS) entry which is preliminary data.</text>
</comment>
<dbReference type="InParanoid" id="A0A4R5CIG6"/>
<sequence length="567" mass="61874">MPSPRPQDLSPAQLGFVRQRPVAWLNPGLLAGTALRVMLAYMFGGYLDKRELQAALSDRDFDHSAGEEIWFDYTADVGDGFDATYTVAYLLAQRRLTVEPAGDGGAEGAPLELPRGELLVLGGDQVYPTASSPGYENRWKGPYRAAMPEPAADSPTLFALPGNHDWYDGLTAFLRLFAQRDPVGGWRTTQARSYFALALPHRWWLLAIDIQLSAYIDEPQLDYFRTVAEGLGPDDRIILVPAQPSWVKTHESPDAYDSVDYFIRTIIEPTGARIPLLLAGDVHHYARYAGGGPDGRGRQLLTCGGGGAYLVGTDHLPDTIAVPPEQTISRRSSTPRAYELAGAYPTRPHSRRLGWGIFARLPRRNPGFVGLVGVMQTLLMLAFVTSPGRWITPATVAGVGAVFAGTLLFALVLGTRGRRHWIAGVLHAVPHIALGVAGAATWSALPLDDLPNPWSTLLAFVVYLPVIGIVDAWLVGVYLLVARYVDVNVNELYAGLGIDDHKSFLRLHIDRDGTLTVYPVAVEKVARSWRADPSGPADSSWIVPDRPVRTRLAEPPVVVDRAKVFPG</sequence>
<feature type="transmembrane region" description="Helical" evidence="1">
    <location>
        <begin position="390"/>
        <end position="413"/>
    </location>
</feature>
<dbReference type="SUPFAM" id="SSF56300">
    <property type="entry name" value="Metallo-dependent phosphatases"/>
    <property type="match status" value="1"/>
</dbReference>
<keyword evidence="1" id="KW-0472">Membrane</keyword>
<evidence type="ECO:0000313" key="2">
    <source>
        <dbReference type="EMBL" id="TDE00039.1"/>
    </source>
</evidence>
<feature type="transmembrane region" description="Helical" evidence="1">
    <location>
        <begin position="425"/>
        <end position="445"/>
    </location>
</feature>
<evidence type="ECO:0000256" key="1">
    <source>
        <dbReference type="SAM" id="Phobius"/>
    </source>
</evidence>
<name>A0A4R5CIG6_9ACTN</name>
<keyword evidence="3" id="KW-1185">Reference proteome</keyword>
<evidence type="ECO:0000313" key="3">
    <source>
        <dbReference type="Proteomes" id="UP000294739"/>
    </source>
</evidence>
<dbReference type="EMBL" id="SMKZ01000056">
    <property type="protein sequence ID" value="TDE00039.1"/>
    <property type="molecule type" value="Genomic_DNA"/>
</dbReference>
<feature type="transmembrane region" description="Helical" evidence="1">
    <location>
        <begin position="457"/>
        <end position="481"/>
    </location>
</feature>
<organism evidence="2 3">
    <name type="scientific">Jiangella asiatica</name>
    <dbReference type="NCBI Taxonomy" id="2530372"/>
    <lineage>
        <taxon>Bacteria</taxon>
        <taxon>Bacillati</taxon>
        <taxon>Actinomycetota</taxon>
        <taxon>Actinomycetes</taxon>
        <taxon>Jiangellales</taxon>
        <taxon>Jiangellaceae</taxon>
        <taxon>Jiangella</taxon>
    </lineage>
</organism>
<dbReference type="AlphaFoldDB" id="A0A4R5CIG6"/>
<gene>
    <name evidence="2" type="ORF">E1269_26780</name>
</gene>
<dbReference type="Gene3D" id="3.60.21.10">
    <property type="match status" value="1"/>
</dbReference>
<dbReference type="PANTHER" id="PTHR34211">
    <property type="entry name" value="CALCINEURIN-LIKE METALLO-PHOSPHOESTERASE SUPERFAMILY PROTEIN"/>
    <property type="match status" value="1"/>
</dbReference>
<reference evidence="2 3" key="1">
    <citation type="submission" date="2019-03" db="EMBL/GenBank/DDBJ databases">
        <title>Draft genome sequences of novel Actinobacteria.</title>
        <authorList>
            <person name="Sahin N."/>
            <person name="Ay H."/>
            <person name="Saygin H."/>
        </authorList>
    </citation>
    <scope>NUCLEOTIDE SEQUENCE [LARGE SCALE GENOMIC DNA]</scope>
    <source>
        <strain evidence="2 3">5K138</strain>
    </source>
</reference>
<protein>
    <submittedName>
        <fullName evidence="2">Metallophosphoesterase</fullName>
    </submittedName>
</protein>
<dbReference type="InterPro" id="IPR029052">
    <property type="entry name" value="Metallo-depent_PP-like"/>
</dbReference>